<evidence type="ECO:0000313" key="2">
    <source>
        <dbReference type="Proteomes" id="UP000199119"/>
    </source>
</evidence>
<evidence type="ECO:0000313" key="1">
    <source>
        <dbReference type="EMBL" id="SFE88440.1"/>
    </source>
</evidence>
<dbReference type="RefSeq" id="WP_139222816.1">
    <property type="nucleotide sequence ID" value="NZ_FONX01000006.1"/>
</dbReference>
<sequence>MKPIVCPTCKTTVAADAQACPSCSHSFLHRDKPPNTRTKDTPPWAWILSFALVGSLLLSCLSNSSPRETGPLKDYEALALCQEKIKSASLDRSAAVVPYVENMGTGSEFYFAWGAQTTYARLRNAAGLEAPASASCIVNAGDRRIIQLTINGKTLI</sequence>
<dbReference type="AlphaFoldDB" id="A0A1I2E854"/>
<evidence type="ECO:0008006" key="3">
    <source>
        <dbReference type="Google" id="ProtNLM"/>
    </source>
</evidence>
<protein>
    <recommendedName>
        <fullName evidence="3">Zinc-ribbon domain-containing protein</fullName>
    </recommendedName>
</protein>
<dbReference type="OrthoDB" id="9812349at2"/>
<accession>A0A1I2E854</accession>
<dbReference type="Proteomes" id="UP000199119">
    <property type="component" value="Unassembled WGS sequence"/>
</dbReference>
<reference evidence="2" key="1">
    <citation type="submission" date="2016-10" db="EMBL/GenBank/DDBJ databases">
        <authorList>
            <person name="Varghese N."/>
            <person name="Submissions S."/>
        </authorList>
    </citation>
    <scope>NUCLEOTIDE SEQUENCE [LARGE SCALE GENOMIC DNA]</scope>
    <source>
        <strain evidence="2">DSM 27981</strain>
    </source>
</reference>
<gene>
    <name evidence="1" type="ORF">SAMN04489711_106259</name>
</gene>
<dbReference type="EMBL" id="FONX01000006">
    <property type="protein sequence ID" value="SFE88440.1"/>
    <property type="molecule type" value="Genomic_DNA"/>
</dbReference>
<name>A0A1I2E854_9BURK</name>
<organism evidence="1 2">
    <name type="scientific">Paracidovorax wautersii</name>
    <dbReference type="NCBI Taxonomy" id="1177982"/>
    <lineage>
        <taxon>Bacteria</taxon>
        <taxon>Pseudomonadati</taxon>
        <taxon>Pseudomonadota</taxon>
        <taxon>Betaproteobacteria</taxon>
        <taxon>Burkholderiales</taxon>
        <taxon>Comamonadaceae</taxon>
        <taxon>Paracidovorax</taxon>
    </lineage>
</organism>
<dbReference type="STRING" id="1177982.SAMN04489711_106259"/>
<keyword evidence="2" id="KW-1185">Reference proteome</keyword>
<proteinExistence type="predicted"/>